<dbReference type="SUPFAM" id="SSF56784">
    <property type="entry name" value="HAD-like"/>
    <property type="match status" value="1"/>
</dbReference>
<dbReference type="NCBIfam" id="TIGR01670">
    <property type="entry name" value="KdsC-phosphatas"/>
    <property type="match status" value="1"/>
</dbReference>
<evidence type="ECO:0000256" key="7">
    <source>
        <dbReference type="PIRSR" id="PIRSR006118-2"/>
    </source>
</evidence>
<dbReference type="Pfam" id="PF08282">
    <property type="entry name" value="Hydrolase_3"/>
    <property type="match status" value="1"/>
</dbReference>
<reference evidence="9" key="1">
    <citation type="submission" date="2016-08" db="EMBL/GenBank/DDBJ databases">
        <authorList>
            <person name="Holder M.E."/>
            <person name="Ajami N.J."/>
            <person name="Petrosino J.F."/>
        </authorList>
    </citation>
    <scope>NUCLEOTIDE SEQUENCE [LARGE SCALE GENOMIC DNA]</scope>
    <source>
        <strain evidence="9">F0677</strain>
    </source>
</reference>
<dbReference type="STRING" id="39950.BCB69_01470"/>
<evidence type="ECO:0000256" key="6">
    <source>
        <dbReference type="ARBA" id="ARBA00022842"/>
    </source>
</evidence>
<comment type="similarity">
    <text evidence="2">Belongs to the KdsC family.</text>
</comment>
<evidence type="ECO:0008006" key="10">
    <source>
        <dbReference type="Google" id="ProtNLM"/>
    </source>
</evidence>
<keyword evidence="6 7" id="KW-0460">Magnesium</keyword>
<dbReference type="SFLD" id="SFLDS00003">
    <property type="entry name" value="Haloacid_Dehalogenase"/>
    <property type="match status" value="1"/>
</dbReference>
<evidence type="ECO:0000313" key="9">
    <source>
        <dbReference type="Proteomes" id="UP000094757"/>
    </source>
</evidence>
<dbReference type="SFLD" id="SFLDG01138">
    <property type="entry name" value="C1.6.2:_Deoxy-d-mannose-octulo"/>
    <property type="match status" value="1"/>
</dbReference>
<dbReference type="Proteomes" id="UP000094757">
    <property type="component" value="Chromosome"/>
</dbReference>
<dbReference type="KEGG" id="dpn:BCB69_01470"/>
<dbReference type="InterPro" id="IPR050793">
    <property type="entry name" value="CMP-NeuNAc_synthase"/>
</dbReference>
<dbReference type="PIRSF" id="PIRSF006118">
    <property type="entry name" value="KDO8-P_Ptase"/>
    <property type="match status" value="1"/>
</dbReference>
<evidence type="ECO:0000256" key="2">
    <source>
        <dbReference type="ARBA" id="ARBA00005893"/>
    </source>
</evidence>
<accession>A0A1B3WCS5</accession>
<organism evidence="8 9">
    <name type="scientific">Dialister pneumosintes</name>
    <dbReference type="NCBI Taxonomy" id="39950"/>
    <lineage>
        <taxon>Bacteria</taxon>
        <taxon>Bacillati</taxon>
        <taxon>Bacillota</taxon>
        <taxon>Negativicutes</taxon>
        <taxon>Veillonellales</taxon>
        <taxon>Veillonellaceae</taxon>
        <taxon>Dialister</taxon>
    </lineage>
</organism>
<feature type="binding site" evidence="7">
    <location>
        <position position="106"/>
    </location>
    <ligand>
        <name>Mg(2+)</name>
        <dbReference type="ChEBI" id="CHEBI:18420"/>
    </ligand>
</feature>
<evidence type="ECO:0000256" key="3">
    <source>
        <dbReference type="ARBA" id="ARBA00011881"/>
    </source>
</evidence>
<proteinExistence type="inferred from homology"/>
<dbReference type="SFLD" id="SFLDG01136">
    <property type="entry name" value="C1.6:_Phosphoserine_Phosphatas"/>
    <property type="match status" value="1"/>
</dbReference>
<dbReference type="PANTHER" id="PTHR21485:SF3">
    <property type="entry name" value="N-ACYLNEURAMINATE CYTIDYLYLTRANSFERASE"/>
    <property type="match status" value="1"/>
</dbReference>
<dbReference type="InterPro" id="IPR023214">
    <property type="entry name" value="HAD_sf"/>
</dbReference>
<name>A0A1B3WCS5_9FIRM</name>
<dbReference type="GO" id="GO:0008781">
    <property type="term" value="F:N-acylneuraminate cytidylyltransferase activity"/>
    <property type="evidence" value="ECO:0007669"/>
    <property type="project" value="TreeGrafter"/>
</dbReference>
<dbReference type="CDD" id="cd01630">
    <property type="entry name" value="HAD_KDO-like"/>
    <property type="match status" value="1"/>
</dbReference>
<evidence type="ECO:0000256" key="1">
    <source>
        <dbReference type="ARBA" id="ARBA00001946"/>
    </source>
</evidence>
<keyword evidence="5" id="KW-0378">Hydrolase</keyword>
<evidence type="ECO:0000256" key="4">
    <source>
        <dbReference type="ARBA" id="ARBA00022723"/>
    </source>
</evidence>
<gene>
    <name evidence="8" type="ORF">BCB69_01470</name>
</gene>
<sequence>MCAARKIKLFGFDVDGTLTSGMLIFNSLGECHKVFNVQDGMGITIARKLGYKVVFITGRQSPMVEARAKELHVDQLIMGCVAKVEAMDSIRQAWNLEWDEIAYMGDDINDLALAKKVGIFAVPANACADNLALADLIMKRNGGEGAAREFIENIIRKQARWEEALHLFI</sequence>
<protein>
    <recommendedName>
        <fullName evidence="10">3-deoxy-D-manno-octulosonate 8-phosphate phosphatase</fullName>
    </recommendedName>
</protein>
<dbReference type="AlphaFoldDB" id="A0A1B3WCS5"/>
<keyword evidence="4 7" id="KW-0479">Metal-binding</keyword>
<feature type="binding site" evidence="7">
    <location>
        <position position="15"/>
    </location>
    <ligand>
        <name>substrate</name>
    </ligand>
</feature>
<dbReference type="Gene3D" id="3.40.50.1000">
    <property type="entry name" value="HAD superfamily/HAD-like"/>
    <property type="match status" value="1"/>
</dbReference>
<dbReference type="GO" id="GO:0046872">
    <property type="term" value="F:metal ion binding"/>
    <property type="evidence" value="ECO:0007669"/>
    <property type="project" value="UniProtKB-KW"/>
</dbReference>
<dbReference type="RefSeq" id="WP_069176799.1">
    <property type="nucleotide sequence ID" value="NZ_CP017037.1"/>
</dbReference>
<dbReference type="InterPro" id="IPR010023">
    <property type="entry name" value="KdsC_fam"/>
</dbReference>
<dbReference type="FunFam" id="3.40.50.1000:FF:000029">
    <property type="entry name" value="3-deoxy-D-manno-octulosonate 8-phosphate phosphatase KdsC"/>
    <property type="match status" value="1"/>
</dbReference>
<dbReference type="InterPro" id="IPR036412">
    <property type="entry name" value="HAD-like_sf"/>
</dbReference>
<dbReference type="GO" id="GO:0016788">
    <property type="term" value="F:hydrolase activity, acting on ester bonds"/>
    <property type="evidence" value="ECO:0007669"/>
    <property type="project" value="InterPro"/>
</dbReference>
<evidence type="ECO:0000256" key="5">
    <source>
        <dbReference type="ARBA" id="ARBA00022801"/>
    </source>
</evidence>
<comment type="cofactor">
    <cofactor evidence="1 7">
        <name>Mg(2+)</name>
        <dbReference type="ChEBI" id="CHEBI:18420"/>
    </cofactor>
</comment>
<feature type="binding site" evidence="7">
    <location>
        <position position="13"/>
    </location>
    <ligand>
        <name>Mg(2+)</name>
        <dbReference type="ChEBI" id="CHEBI:18420"/>
    </ligand>
</feature>
<dbReference type="EMBL" id="CP017037">
    <property type="protein sequence ID" value="AOH38766.1"/>
    <property type="molecule type" value="Genomic_DNA"/>
</dbReference>
<dbReference type="PANTHER" id="PTHR21485">
    <property type="entry name" value="HAD SUPERFAMILY MEMBERS CMAS AND KDSC"/>
    <property type="match status" value="1"/>
</dbReference>
<evidence type="ECO:0000313" key="8">
    <source>
        <dbReference type="EMBL" id="AOH38766.1"/>
    </source>
</evidence>
<comment type="subunit">
    <text evidence="3">Homotetramer.</text>
</comment>